<comment type="caution">
    <text evidence="2">The sequence shown here is derived from an EMBL/GenBank/DDBJ whole genome shotgun (WGS) entry which is preliminary data.</text>
</comment>
<evidence type="ECO:0000313" key="2">
    <source>
        <dbReference type="EMBL" id="NMR19777.1"/>
    </source>
</evidence>
<dbReference type="NCBIfam" id="TIGR03815">
    <property type="entry name" value="CpaE_hom_Actino"/>
    <property type="match status" value="1"/>
</dbReference>
<name>A0A7Y0LZT0_CELFI</name>
<organism evidence="2 3">
    <name type="scientific">Cellulomonas fimi</name>
    <dbReference type="NCBI Taxonomy" id="1708"/>
    <lineage>
        <taxon>Bacteria</taxon>
        <taxon>Bacillati</taxon>
        <taxon>Actinomycetota</taxon>
        <taxon>Actinomycetes</taxon>
        <taxon>Micrococcales</taxon>
        <taxon>Cellulomonadaceae</taxon>
        <taxon>Cellulomonas</taxon>
    </lineage>
</organism>
<evidence type="ECO:0000313" key="3">
    <source>
        <dbReference type="Proteomes" id="UP000562124"/>
    </source>
</evidence>
<evidence type="ECO:0000256" key="1">
    <source>
        <dbReference type="SAM" id="MobiDB-lite"/>
    </source>
</evidence>
<feature type="compositionally biased region" description="Basic and acidic residues" evidence="1">
    <location>
        <begin position="140"/>
        <end position="164"/>
    </location>
</feature>
<sequence length="267" mass="27568">MIEDRRRGARVLGVVGARGGLGASSLAAALAHRLAGARGGARRTALVDLDRFGSGVDVLLGIEAEPGLRWPDLRGARGEVSGDELTALLPRWSRVTVLSADRSRPGPPDAAVVDDVLDAIVDSHDDVVLDLDRAAVRAGGDRARDGDDLREGDGLRGRDAHGSRGDGVLGRCSALFVLAGRDLQSVAGLLAMRGATTREADVRLVVRGPAPGGLGVLELAHVVDLPVAASMDPQRGFAAALERGGGPPLRRGQPLARVAEQLVAGLT</sequence>
<dbReference type="RefSeq" id="WP_169324143.1">
    <property type="nucleotide sequence ID" value="NZ_JABCJJ010000006.1"/>
</dbReference>
<dbReference type="SUPFAM" id="SSF52540">
    <property type="entry name" value="P-loop containing nucleoside triphosphate hydrolases"/>
    <property type="match status" value="1"/>
</dbReference>
<accession>A0A7Y0LZT0</accession>
<reference evidence="2 3" key="1">
    <citation type="submission" date="2020-04" db="EMBL/GenBank/DDBJ databases">
        <title>Sequencing and Assembly of C. fimi.</title>
        <authorList>
            <person name="Ramsey A.R."/>
        </authorList>
    </citation>
    <scope>NUCLEOTIDE SEQUENCE [LARGE SCALE GENOMIC DNA]</scope>
    <source>
        <strain evidence="2 3">SB</strain>
    </source>
</reference>
<dbReference type="AlphaFoldDB" id="A0A7Y0LZT0"/>
<keyword evidence="3" id="KW-1185">Reference proteome</keyword>
<proteinExistence type="predicted"/>
<dbReference type="InterPro" id="IPR027417">
    <property type="entry name" value="P-loop_NTPase"/>
</dbReference>
<dbReference type="Gene3D" id="3.40.50.300">
    <property type="entry name" value="P-loop containing nucleotide triphosphate hydrolases"/>
    <property type="match status" value="1"/>
</dbReference>
<dbReference type="EMBL" id="JABCJJ010000006">
    <property type="protein sequence ID" value="NMR19777.1"/>
    <property type="molecule type" value="Genomic_DNA"/>
</dbReference>
<feature type="region of interest" description="Disordered" evidence="1">
    <location>
        <begin position="140"/>
        <end position="165"/>
    </location>
</feature>
<protein>
    <submittedName>
        <fullName evidence="2">Pilus assembly protein FlpE</fullName>
    </submittedName>
</protein>
<dbReference type="Proteomes" id="UP000562124">
    <property type="component" value="Unassembled WGS sequence"/>
</dbReference>
<gene>
    <name evidence="2" type="ORF">HIR71_06000</name>
</gene>
<dbReference type="InterPro" id="IPR022521">
    <property type="entry name" value="Rv3660c"/>
</dbReference>